<dbReference type="Pfam" id="PF00989">
    <property type="entry name" value="PAS"/>
    <property type="match status" value="1"/>
</dbReference>
<dbReference type="AlphaFoldDB" id="A0A4Q0T007"/>
<evidence type="ECO:0000256" key="6">
    <source>
        <dbReference type="ARBA" id="ARBA00022777"/>
    </source>
</evidence>
<dbReference type="InterPro" id="IPR036890">
    <property type="entry name" value="HATPase_C_sf"/>
</dbReference>
<evidence type="ECO:0000256" key="4">
    <source>
        <dbReference type="ARBA" id="ARBA00022553"/>
    </source>
</evidence>
<feature type="domain" description="HAMP" evidence="10">
    <location>
        <begin position="41"/>
        <end position="94"/>
    </location>
</feature>
<dbReference type="GO" id="GO:0000155">
    <property type="term" value="F:phosphorelay sensor kinase activity"/>
    <property type="evidence" value="ECO:0007669"/>
    <property type="project" value="InterPro"/>
</dbReference>
<dbReference type="InterPro" id="IPR004358">
    <property type="entry name" value="Sig_transdc_His_kin-like_C"/>
</dbReference>
<dbReference type="Pfam" id="PF02518">
    <property type="entry name" value="HATPase_c"/>
    <property type="match status" value="1"/>
</dbReference>
<dbReference type="SMART" id="SM00304">
    <property type="entry name" value="HAMP"/>
    <property type="match status" value="1"/>
</dbReference>
<dbReference type="InterPro" id="IPR035965">
    <property type="entry name" value="PAS-like_dom_sf"/>
</dbReference>
<dbReference type="InterPro" id="IPR036097">
    <property type="entry name" value="HisK_dim/P_sf"/>
</dbReference>
<gene>
    <name evidence="11" type="ORF">GRAN_0233</name>
</gene>
<evidence type="ECO:0000259" key="8">
    <source>
        <dbReference type="PROSITE" id="PS50109"/>
    </source>
</evidence>
<dbReference type="Proteomes" id="UP000289437">
    <property type="component" value="Unassembled WGS sequence"/>
</dbReference>
<evidence type="ECO:0000313" key="12">
    <source>
        <dbReference type="Proteomes" id="UP000289437"/>
    </source>
</evidence>
<dbReference type="GO" id="GO:0016020">
    <property type="term" value="C:membrane"/>
    <property type="evidence" value="ECO:0007669"/>
    <property type="project" value="UniProtKB-SubCell"/>
</dbReference>
<keyword evidence="4" id="KW-0597">Phosphoprotein</keyword>
<evidence type="ECO:0000259" key="10">
    <source>
        <dbReference type="PROSITE" id="PS50885"/>
    </source>
</evidence>
<dbReference type="Gene3D" id="1.10.287.130">
    <property type="match status" value="1"/>
</dbReference>
<organism evidence="11 12">
    <name type="scientific">Granulicella sibirica</name>
    <dbReference type="NCBI Taxonomy" id="2479048"/>
    <lineage>
        <taxon>Bacteria</taxon>
        <taxon>Pseudomonadati</taxon>
        <taxon>Acidobacteriota</taxon>
        <taxon>Terriglobia</taxon>
        <taxon>Terriglobales</taxon>
        <taxon>Acidobacteriaceae</taxon>
        <taxon>Granulicella</taxon>
    </lineage>
</organism>
<dbReference type="InterPro" id="IPR003660">
    <property type="entry name" value="HAMP_dom"/>
</dbReference>
<dbReference type="Gene3D" id="3.30.450.20">
    <property type="entry name" value="PAS domain"/>
    <property type="match status" value="1"/>
</dbReference>
<dbReference type="InterPro" id="IPR013767">
    <property type="entry name" value="PAS_fold"/>
</dbReference>
<dbReference type="InterPro" id="IPR050351">
    <property type="entry name" value="BphY/WalK/GraS-like"/>
</dbReference>
<dbReference type="GO" id="GO:0000156">
    <property type="term" value="F:phosphorelay response regulator activity"/>
    <property type="evidence" value="ECO:0007669"/>
    <property type="project" value="TreeGrafter"/>
</dbReference>
<evidence type="ECO:0000256" key="2">
    <source>
        <dbReference type="ARBA" id="ARBA00004370"/>
    </source>
</evidence>
<evidence type="ECO:0000256" key="3">
    <source>
        <dbReference type="ARBA" id="ARBA00012438"/>
    </source>
</evidence>
<evidence type="ECO:0000313" key="11">
    <source>
        <dbReference type="EMBL" id="RXH56923.1"/>
    </source>
</evidence>
<name>A0A4Q0T007_9BACT</name>
<dbReference type="SMART" id="SM00387">
    <property type="entry name" value="HATPase_c"/>
    <property type="match status" value="1"/>
</dbReference>
<keyword evidence="6 11" id="KW-0418">Kinase</keyword>
<dbReference type="InterPro" id="IPR003594">
    <property type="entry name" value="HATPase_dom"/>
</dbReference>
<dbReference type="GO" id="GO:0006355">
    <property type="term" value="P:regulation of DNA-templated transcription"/>
    <property type="evidence" value="ECO:0007669"/>
    <property type="project" value="InterPro"/>
</dbReference>
<keyword evidence="5" id="KW-0808">Transferase</keyword>
<dbReference type="PROSITE" id="PS50112">
    <property type="entry name" value="PAS"/>
    <property type="match status" value="1"/>
</dbReference>
<keyword evidence="12" id="KW-1185">Reference proteome</keyword>
<dbReference type="SUPFAM" id="SSF158472">
    <property type="entry name" value="HAMP domain-like"/>
    <property type="match status" value="1"/>
</dbReference>
<feature type="domain" description="Histidine kinase" evidence="8">
    <location>
        <begin position="214"/>
        <end position="423"/>
    </location>
</feature>
<comment type="subcellular location">
    <subcellularLocation>
        <location evidence="2">Membrane</location>
    </subcellularLocation>
</comment>
<evidence type="ECO:0000256" key="1">
    <source>
        <dbReference type="ARBA" id="ARBA00000085"/>
    </source>
</evidence>
<dbReference type="EC" id="2.7.13.3" evidence="3"/>
<dbReference type="PROSITE" id="PS50885">
    <property type="entry name" value="HAMP"/>
    <property type="match status" value="1"/>
</dbReference>
<reference evidence="12" key="2">
    <citation type="submission" date="2019-02" db="EMBL/GenBank/DDBJ databases">
        <title>Granulicella sibirica sp. nov., a psychrotolerant acidobacterium isolated from an organic soil layer in forested tundra, West Siberia.</title>
        <authorList>
            <person name="Oshkin I.Y."/>
            <person name="Kulichevskaya I.S."/>
            <person name="Rijpstra W.I.C."/>
            <person name="Sinninghe Damste J.S."/>
            <person name="Rakitin A.L."/>
            <person name="Ravin N.V."/>
            <person name="Dedysh S.N."/>
        </authorList>
    </citation>
    <scope>NUCLEOTIDE SEQUENCE [LARGE SCALE GENOMIC DNA]</scope>
    <source>
        <strain evidence="12">AF10</strain>
    </source>
</reference>
<evidence type="ECO:0000259" key="9">
    <source>
        <dbReference type="PROSITE" id="PS50112"/>
    </source>
</evidence>
<reference evidence="11 12" key="1">
    <citation type="submission" date="2018-11" db="EMBL/GenBank/DDBJ databases">
        <authorList>
            <person name="Mardanov A.V."/>
            <person name="Ravin N.V."/>
            <person name="Dedysh S.N."/>
        </authorList>
    </citation>
    <scope>NUCLEOTIDE SEQUENCE [LARGE SCALE GENOMIC DNA]</scope>
    <source>
        <strain evidence="11 12">AF10</strain>
    </source>
</reference>
<protein>
    <recommendedName>
        <fullName evidence="3">histidine kinase</fullName>
        <ecNumber evidence="3">2.7.13.3</ecNumber>
    </recommendedName>
</protein>
<dbReference type="GO" id="GO:0007234">
    <property type="term" value="P:osmosensory signaling via phosphorelay pathway"/>
    <property type="evidence" value="ECO:0007669"/>
    <property type="project" value="TreeGrafter"/>
</dbReference>
<dbReference type="EMBL" id="RDSM01000001">
    <property type="protein sequence ID" value="RXH56923.1"/>
    <property type="molecule type" value="Genomic_DNA"/>
</dbReference>
<sequence length="423" mass="45818">MGVPAFLLCFFFLRSEGIAALLAVLATVALGWALVVSLVMESISRPLQTLANVIAALREDDFSFRARGGRRNDAIGDLAIEVNALASMLQAQRGSALDAVALAERVMSAMQTPVLAFDGNGRVQMLNNAAERVFGLRMGEAVGRRGVDLGLDSLLLPAEEESITLGSSTTGARWVVNRTSFRMRGIPHILVVLSEVSSALREEERNAWRRLVRVMGHEINNSLTPIKSIAGSLRARLAKSSDPGLEDLERGLGVIENRAESLNRFLQAYRQLSGLPKPRLKRISVALLVERVAHLEHGMKVQIDPGPEVFLFIDEDQVQQALINLVKNAVEASIGPDMGARKPIVCVGWQVERGAVSIYVVDNGPGITNPDNLFVPFYTTKPEGTGIGLALALQIAEGHQGTVRLSNREDEPGCRAELRLPAA</sequence>
<dbReference type="PRINTS" id="PR00344">
    <property type="entry name" value="BCTRLSENSOR"/>
</dbReference>
<evidence type="ECO:0000256" key="7">
    <source>
        <dbReference type="ARBA" id="ARBA00023136"/>
    </source>
</evidence>
<dbReference type="Gene3D" id="3.30.565.10">
    <property type="entry name" value="Histidine kinase-like ATPase, C-terminal domain"/>
    <property type="match status" value="1"/>
</dbReference>
<dbReference type="GO" id="GO:0030295">
    <property type="term" value="F:protein kinase activator activity"/>
    <property type="evidence" value="ECO:0007669"/>
    <property type="project" value="TreeGrafter"/>
</dbReference>
<dbReference type="Gene3D" id="6.10.340.10">
    <property type="match status" value="1"/>
</dbReference>
<dbReference type="InterPro" id="IPR005467">
    <property type="entry name" value="His_kinase_dom"/>
</dbReference>
<keyword evidence="7" id="KW-0472">Membrane</keyword>
<dbReference type="SUPFAM" id="SSF55874">
    <property type="entry name" value="ATPase domain of HSP90 chaperone/DNA topoisomerase II/histidine kinase"/>
    <property type="match status" value="1"/>
</dbReference>
<comment type="catalytic activity">
    <reaction evidence="1">
        <text>ATP + protein L-histidine = ADP + protein N-phospho-L-histidine.</text>
        <dbReference type="EC" id="2.7.13.3"/>
    </reaction>
</comment>
<dbReference type="PROSITE" id="PS50109">
    <property type="entry name" value="HIS_KIN"/>
    <property type="match status" value="1"/>
</dbReference>
<accession>A0A4Q0T007</accession>
<feature type="domain" description="PAS" evidence="9">
    <location>
        <begin position="99"/>
        <end position="163"/>
    </location>
</feature>
<proteinExistence type="predicted"/>
<comment type="caution">
    <text evidence="11">The sequence shown here is derived from an EMBL/GenBank/DDBJ whole genome shotgun (WGS) entry which is preliminary data.</text>
</comment>
<dbReference type="SUPFAM" id="SSF47384">
    <property type="entry name" value="Homodimeric domain of signal transducing histidine kinase"/>
    <property type="match status" value="1"/>
</dbReference>
<dbReference type="SUPFAM" id="SSF55785">
    <property type="entry name" value="PYP-like sensor domain (PAS domain)"/>
    <property type="match status" value="1"/>
</dbReference>
<dbReference type="PANTHER" id="PTHR42878">
    <property type="entry name" value="TWO-COMPONENT HISTIDINE KINASE"/>
    <property type="match status" value="1"/>
</dbReference>
<dbReference type="InterPro" id="IPR000014">
    <property type="entry name" value="PAS"/>
</dbReference>
<evidence type="ECO:0000256" key="5">
    <source>
        <dbReference type="ARBA" id="ARBA00022679"/>
    </source>
</evidence>
<dbReference type="PANTHER" id="PTHR42878:SF13">
    <property type="entry name" value="HISTIDINE KINASE"/>
    <property type="match status" value="1"/>
</dbReference>